<comment type="caution">
    <text evidence="2">The sequence shown here is derived from an EMBL/GenBank/DDBJ whole genome shotgun (WGS) entry which is preliminary data.</text>
</comment>
<evidence type="ECO:0000313" key="3">
    <source>
        <dbReference type="Proteomes" id="UP000886520"/>
    </source>
</evidence>
<feature type="transmembrane region" description="Helical" evidence="1">
    <location>
        <begin position="117"/>
        <end position="144"/>
    </location>
</feature>
<organism evidence="2 3">
    <name type="scientific">Adiantum capillus-veneris</name>
    <name type="common">Maidenhair fern</name>
    <dbReference type="NCBI Taxonomy" id="13818"/>
    <lineage>
        <taxon>Eukaryota</taxon>
        <taxon>Viridiplantae</taxon>
        <taxon>Streptophyta</taxon>
        <taxon>Embryophyta</taxon>
        <taxon>Tracheophyta</taxon>
        <taxon>Polypodiopsida</taxon>
        <taxon>Polypodiidae</taxon>
        <taxon>Polypodiales</taxon>
        <taxon>Pteridineae</taxon>
        <taxon>Pteridaceae</taxon>
        <taxon>Vittarioideae</taxon>
        <taxon>Adiantum</taxon>
    </lineage>
</organism>
<dbReference type="Proteomes" id="UP000886520">
    <property type="component" value="Chromosome 10"/>
</dbReference>
<evidence type="ECO:0000256" key="1">
    <source>
        <dbReference type="SAM" id="Phobius"/>
    </source>
</evidence>
<dbReference type="AlphaFoldDB" id="A0A9D4UVP6"/>
<feature type="transmembrane region" description="Helical" evidence="1">
    <location>
        <begin position="203"/>
        <end position="222"/>
    </location>
</feature>
<dbReference type="OrthoDB" id="1922757at2759"/>
<feature type="transmembrane region" description="Helical" evidence="1">
    <location>
        <begin position="242"/>
        <end position="270"/>
    </location>
</feature>
<reference evidence="2" key="1">
    <citation type="submission" date="2021-01" db="EMBL/GenBank/DDBJ databases">
        <title>Adiantum capillus-veneris genome.</title>
        <authorList>
            <person name="Fang Y."/>
            <person name="Liao Q."/>
        </authorList>
    </citation>
    <scope>NUCLEOTIDE SEQUENCE</scope>
    <source>
        <strain evidence="2">H3</strain>
        <tissue evidence="2">Leaf</tissue>
    </source>
</reference>
<gene>
    <name evidence="2" type="ORF">GOP47_0010845</name>
</gene>
<keyword evidence="1" id="KW-0812">Transmembrane</keyword>
<keyword evidence="3" id="KW-1185">Reference proteome</keyword>
<accession>A0A9D4UVP6</accession>
<dbReference type="EMBL" id="JABFUD020000010">
    <property type="protein sequence ID" value="KAI5074884.1"/>
    <property type="molecule type" value="Genomic_DNA"/>
</dbReference>
<keyword evidence="1" id="KW-1133">Transmembrane helix</keyword>
<keyword evidence="1" id="KW-0472">Membrane</keyword>
<protein>
    <submittedName>
        <fullName evidence="2">Uncharacterized protein</fullName>
    </submittedName>
</protein>
<name>A0A9D4UVP6_ADICA</name>
<feature type="transmembrane region" description="Helical" evidence="1">
    <location>
        <begin position="164"/>
        <end position="182"/>
    </location>
</feature>
<proteinExistence type="predicted"/>
<evidence type="ECO:0000313" key="2">
    <source>
        <dbReference type="EMBL" id="KAI5074884.1"/>
    </source>
</evidence>
<sequence length="564" mass="64321">MGVSTTAAPPVATNAPWSFFECGSNFWWHCLCHGSCWRWGRRHRHRLRSQETTLLVSARTSYAARLYSRVFSNVQSVGSSVYSSQRTLHSQAATSSHASAVDIYESKLRRTRWAARVVGSFYNLATFLSLCSLTWATVVLLGAFVSYLRLVDYAMVTSLLLLEAIRLASAAFFTILLTHRLARRSQDPENIIHGRDDHYRRALTARIISSILQAILVLPSFICPIIRFPNIRYEERILHLSLLIFYILIITNATVSSVTLICSSASFIFLRDRNDQSMLRYYDELLQRAIGFGVIRADEFEFFQFAYKMLGREYARIVQPEAVVKNHRKLIEYLYRHRLGQDFLSIFMDEGDAFVQQAAVNMVGFWADPSKKVGLEELKLAQKVLSKMADKVGAGQVGWAATNSFGGVVRRYPHILAQTKTSDGTPLQDRLAELVDEKSSGSLIYVRTLALFYHYSYEKGQVVPILQPERELVGKLRKLLRETRVHRARLYAAYLLHLMGHLDERCYDAVFSIQPTTDTYWFGVEMDLLRFIRGKCGNTHDVVTVPNGFIREGDNICPNGITYL</sequence>